<accession>A0AAV7Q570</accession>
<keyword evidence="3" id="KW-1185">Reference proteome</keyword>
<evidence type="ECO:0000313" key="2">
    <source>
        <dbReference type="EMBL" id="KAJ1135419.1"/>
    </source>
</evidence>
<name>A0AAV7Q570_PLEWA</name>
<dbReference type="EMBL" id="JANPWB010000010">
    <property type="protein sequence ID" value="KAJ1135419.1"/>
    <property type="molecule type" value="Genomic_DNA"/>
</dbReference>
<comment type="caution">
    <text evidence="2">The sequence shown here is derived from an EMBL/GenBank/DDBJ whole genome shotgun (WGS) entry which is preliminary data.</text>
</comment>
<reference evidence="2" key="1">
    <citation type="journal article" date="2022" name="bioRxiv">
        <title>Sequencing and chromosome-scale assembly of the giantPleurodeles waltlgenome.</title>
        <authorList>
            <person name="Brown T."/>
            <person name="Elewa A."/>
            <person name="Iarovenko S."/>
            <person name="Subramanian E."/>
            <person name="Araus A.J."/>
            <person name="Petzold A."/>
            <person name="Susuki M."/>
            <person name="Suzuki K.-i.T."/>
            <person name="Hayashi T."/>
            <person name="Toyoda A."/>
            <person name="Oliveira C."/>
            <person name="Osipova E."/>
            <person name="Leigh N.D."/>
            <person name="Simon A."/>
            <person name="Yun M.H."/>
        </authorList>
    </citation>
    <scope>NUCLEOTIDE SEQUENCE</scope>
    <source>
        <strain evidence="2">20211129_DDA</strain>
        <tissue evidence="2">Liver</tissue>
    </source>
</reference>
<dbReference type="Proteomes" id="UP001066276">
    <property type="component" value="Chromosome 6"/>
</dbReference>
<protein>
    <submittedName>
        <fullName evidence="2">Uncharacterized protein</fullName>
    </submittedName>
</protein>
<evidence type="ECO:0000256" key="1">
    <source>
        <dbReference type="SAM" id="MobiDB-lite"/>
    </source>
</evidence>
<dbReference type="AlphaFoldDB" id="A0AAV7Q570"/>
<evidence type="ECO:0000313" key="3">
    <source>
        <dbReference type="Proteomes" id="UP001066276"/>
    </source>
</evidence>
<organism evidence="2 3">
    <name type="scientific">Pleurodeles waltl</name>
    <name type="common">Iberian ribbed newt</name>
    <dbReference type="NCBI Taxonomy" id="8319"/>
    <lineage>
        <taxon>Eukaryota</taxon>
        <taxon>Metazoa</taxon>
        <taxon>Chordata</taxon>
        <taxon>Craniata</taxon>
        <taxon>Vertebrata</taxon>
        <taxon>Euteleostomi</taxon>
        <taxon>Amphibia</taxon>
        <taxon>Batrachia</taxon>
        <taxon>Caudata</taxon>
        <taxon>Salamandroidea</taxon>
        <taxon>Salamandridae</taxon>
        <taxon>Pleurodelinae</taxon>
        <taxon>Pleurodeles</taxon>
    </lineage>
</organism>
<gene>
    <name evidence="2" type="ORF">NDU88_001859</name>
</gene>
<proteinExistence type="predicted"/>
<sequence>MRCLVQNCRRGIRRGHWRHWRLGGFWFAHSDFCYLGIPQRAPPERLPGRYAVSGVCRTSVGDQSQVEPHQNRRACPSARAHSPTRLGGASCRCWPPKAKDVNDAYPPGYANASLQYINSAMQRH</sequence>
<feature type="region of interest" description="Disordered" evidence="1">
    <location>
        <begin position="61"/>
        <end position="87"/>
    </location>
</feature>